<dbReference type="GeneID" id="63776827"/>
<name>A0A1Y2DTJ0_9PEZI</name>
<dbReference type="AlphaFoldDB" id="A0A1Y2DTJ0"/>
<accession>A0A1Y2DTJ0</accession>
<reference evidence="2 3" key="1">
    <citation type="submission" date="2016-07" db="EMBL/GenBank/DDBJ databases">
        <title>Pervasive Adenine N6-methylation of Active Genes in Fungi.</title>
        <authorList>
            <consortium name="DOE Joint Genome Institute"/>
            <person name="Mondo S.J."/>
            <person name="Dannebaum R.O."/>
            <person name="Kuo R.C."/>
            <person name="Labutti K."/>
            <person name="Haridas S."/>
            <person name="Kuo A."/>
            <person name="Salamov A."/>
            <person name="Ahrendt S.R."/>
            <person name="Lipzen A."/>
            <person name="Sullivan W."/>
            <person name="Andreopoulos W.B."/>
            <person name="Clum A."/>
            <person name="Lindquist E."/>
            <person name="Daum C."/>
            <person name="Ramamoorthy G.K."/>
            <person name="Gryganskyi A."/>
            <person name="Culley D."/>
            <person name="Magnuson J.K."/>
            <person name="James T.Y."/>
            <person name="O'Malley M.A."/>
            <person name="Stajich J.E."/>
            <person name="Spatafora J.W."/>
            <person name="Visel A."/>
            <person name="Grigoriev I.V."/>
        </authorList>
    </citation>
    <scope>NUCLEOTIDE SEQUENCE [LARGE SCALE GENOMIC DNA]</scope>
    <source>
        <strain evidence="2 3">CBS 129021</strain>
    </source>
</reference>
<evidence type="ECO:0000313" key="3">
    <source>
        <dbReference type="Proteomes" id="UP000193689"/>
    </source>
</evidence>
<organism evidence="2 3">
    <name type="scientific">Pseudomassariella vexata</name>
    <dbReference type="NCBI Taxonomy" id="1141098"/>
    <lineage>
        <taxon>Eukaryota</taxon>
        <taxon>Fungi</taxon>
        <taxon>Dikarya</taxon>
        <taxon>Ascomycota</taxon>
        <taxon>Pezizomycotina</taxon>
        <taxon>Sordariomycetes</taxon>
        <taxon>Xylariomycetidae</taxon>
        <taxon>Amphisphaeriales</taxon>
        <taxon>Pseudomassariaceae</taxon>
        <taxon>Pseudomassariella</taxon>
    </lineage>
</organism>
<dbReference type="OrthoDB" id="3943581at2759"/>
<sequence>MLITTIMHIPTTSSLFLVVLGALYLTPACAQRRKMQPVMVDGAVQESEADLGENAMIESILPSNITTTQPTAAPAAAAPPAPPPEPYTPINALLFSGSPGPKNCRGHVIMNLAVPKPGPATPQCYNTPGVVSCANFMANKDDGCEARLFAEPDCKMFVNLAVFIPEKRTMGGVYRSMEITCGVESVEPAPLNLGALQVQH</sequence>
<feature type="signal peptide" evidence="1">
    <location>
        <begin position="1"/>
        <end position="30"/>
    </location>
</feature>
<dbReference type="RefSeq" id="XP_040714424.1">
    <property type="nucleotide sequence ID" value="XM_040860615.1"/>
</dbReference>
<evidence type="ECO:0000313" key="2">
    <source>
        <dbReference type="EMBL" id="ORY62588.1"/>
    </source>
</evidence>
<feature type="chain" id="PRO_5013028219" evidence="1">
    <location>
        <begin position="31"/>
        <end position="200"/>
    </location>
</feature>
<keyword evidence="3" id="KW-1185">Reference proteome</keyword>
<comment type="caution">
    <text evidence="2">The sequence shown here is derived from an EMBL/GenBank/DDBJ whole genome shotgun (WGS) entry which is preliminary data.</text>
</comment>
<gene>
    <name evidence="2" type="ORF">BCR38DRAFT_439163</name>
</gene>
<dbReference type="InParanoid" id="A0A1Y2DTJ0"/>
<dbReference type="EMBL" id="MCFJ01000009">
    <property type="protein sequence ID" value="ORY62588.1"/>
    <property type="molecule type" value="Genomic_DNA"/>
</dbReference>
<protein>
    <submittedName>
        <fullName evidence="2">Uncharacterized protein</fullName>
    </submittedName>
</protein>
<dbReference type="Proteomes" id="UP000193689">
    <property type="component" value="Unassembled WGS sequence"/>
</dbReference>
<evidence type="ECO:0000256" key="1">
    <source>
        <dbReference type="SAM" id="SignalP"/>
    </source>
</evidence>
<proteinExistence type="predicted"/>
<keyword evidence="1" id="KW-0732">Signal</keyword>